<gene>
    <name evidence="1" type="ORF">ACFPZ3_64230</name>
</gene>
<protein>
    <submittedName>
        <fullName evidence="1">Uncharacterized protein</fullName>
    </submittedName>
</protein>
<dbReference type="RefSeq" id="WP_379524239.1">
    <property type="nucleotide sequence ID" value="NZ_JBHSPA010000115.1"/>
</dbReference>
<evidence type="ECO:0000313" key="2">
    <source>
        <dbReference type="Proteomes" id="UP001596058"/>
    </source>
</evidence>
<comment type="caution">
    <text evidence="1">The sequence shown here is derived from an EMBL/GenBank/DDBJ whole genome shotgun (WGS) entry which is preliminary data.</text>
</comment>
<dbReference type="Proteomes" id="UP001596058">
    <property type="component" value="Unassembled WGS sequence"/>
</dbReference>
<evidence type="ECO:0000313" key="1">
    <source>
        <dbReference type="EMBL" id="MFC5834828.1"/>
    </source>
</evidence>
<name>A0ABW1DDA8_9ACTN</name>
<dbReference type="EMBL" id="JBHSPA010000115">
    <property type="protein sequence ID" value="MFC5834828.1"/>
    <property type="molecule type" value="Genomic_DNA"/>
</dbReference>
<sequence length="40" mass="4348">MAKTFTCSHVRLCEAFPLPRDLAGSRQGAMPAGRDAEERA</sequence>
<accession>A0ABW1DDA8</accession>
<proteinExistence type="predicted"/>
<organism evidence="1 2">
    <name type="scientific">Nonomuraea insulae</name>
    <dbReference type="NCBI Taxonomy" id="1616787"/>
    <lineage>
        <taxon>Bacteria</taxon>
        <taxon>Bacillati</taxon>
        <taxon>Actinomycetota</taxon>
        <taxon>Actinomycetes</taxon>
        <taxon>Streptosporangiales</taxon>
        <taxon>Streptosporangiaceae</taxon>
        <taxon>Nonomuraea</taxon>
    </lineage>
</organism>
<reference evidence="2" key="1">
    <citation type="journal article" date="2019" name="Int. J. Syst. Evol. Microbiol.">
        <title>The Global Catalogue of Microorganisms (GCM) 10K type strain sequencing project: providing services to taxonomists for standard genome sequencing and annotation.</title>
        <authorList>
            <consortium name="The Broad Institute Genomics Platform"/>
            <consortium name="The Broad Institute Genome Sequencing Center for Infectious Disease"/>
            <person name="Wu L."/>
            <person name="Ma J."/>
        </authorList>
    </citation>
    <scope>NUCLEOTIDE SEQUENCE [LARGE SCALE GENOMIC DNA]</scope>
    <source>
        <strain evidence="2">CCUG 53903</strain>
    </source>
</reference>
<keyword evidence="2" id="KW-1185">Reference proteome</keyword>